<sequence length="99" mass="11737">MSDLFWDLFISFIFNGFILYYLTMELPPKEYFEKEAFEVKQLRQYTRGAKCLFYLLILVFALNLYLLYIAIKPESGFQELNAKNCARFCPTMTAINTDD</sequence>
<protein>
    <submittedName>
        <fullName evidence="2">Uncharacterized protein</fullName>
    </submittedName>
</protein>
<proteinExistence type="predicted"/>
<accession>A0A6A6UJF6</accession>
<keyword evidence="1" id="KW-0472">Membrane</keyword>
<evidence type="ECO:0000256" key="1">
    <source>
        <dbReference type="SAM" id="Phobius"/>
    </source>
</evidence>
<name>A0A6A6UJF6_9PEZI</name>
<feature type="transmembrane region" description="Helical" evidence="1">
    <location>
        <begin position="51"/>
        <end position="71"/>
    </location>
</feature>
<gene>
    <name evidence="2" type="ORF">BT63DRAFT_423417</name>
</gene>
<organism evidence="2 3">
    <name type="scientific">Microthyrium microscopicum</name>
    <dbReference type="NCBI Taxonomy" id="703497"/>
    <lineage>
        <taxon>Eukaryota</taxon>
        <taxon>Fungi</taxon>
        <taxon>Dikarya</taxon>
        <taxon>Ascomycota</taxon>
        <taxon>Pezizomycotina</taxon>
        <taxon>Dothideomycetes</taxon>
        <taxon>Dothideomycetes incertae sedis</taxon>
        <taxon>Microthyriales</taxon>
        <taxon>Microthyriaceae</taxon>
        <taxon>Microthyrium</taxon>
    </lineage>
</organism>
<evidence type="ECO:0000313" key="3">
    <source>
        <dbReference type="Proteomes" id="UP000799302"/>
    </source>
</evidence>
<keyword evidence="1" id="KW-0812">Transmembrane</keyword>
<dbReference type="AlphaFoldDB" id="A0A6A6UJF6"/>
<reference evidence="2" key="1">
    <citation type="journal article" date="2020" name="Stud. Mycol.">
        <title>101 Dothideomycetes genomes: a test case for predicting lifestyles and emergence of pathogens.</title>
        <authorList>
            <person name="Haridas S."/>
            <person name="Albert R."/>
            <person name="Binder M."/>
            <person name="Bloem J."/>
            <person name="Labutti K."/>
            <person name="Salamov A."/>
            <person name="Andreopoulos B."/>
            <person name="Baker S."/>
            <person name="Barry K."/>
            <person name="Bills G."/>
            <person name="Bluhm B."/>
            <person name="Cannon C."/>
            <person name="Castanera R."/>
            <person name="Culley D."/>
            <person name="Daum C."/>
            <person name="Ezra D."/>
            <person name="Gonzalez J."/>
            <person name="Henrissat B."/>
            <person name="Kuo A."/>
            <person name="Liang C."/>
            <person name="Lipzen A."/>
            <person name="Lutzoni F."/>
            <person name="Magnuson J."/>
            <person name="Mondo S."/>
            <person name="Nolan M."/>
            <person name="Ohm R."/>
            <person name="Pangilinan J."/>
            <person name="Park H.-J."/>
            <person name="Ramirez L."/>
            <person name="Alfaro M."/>
            <person name="Sun H."/>
            <person name="Tritt A."/>
            <person name="Yoshinaga Y."/>
            <person name="Zwiers L.-H."/>
            <person name="Turgeon B."/>
            <person name="Goodwin S."/>
            <person name="Spatafora J."/>
            <person name="Crous P."/>
            <person name="Grigoriev I."/>
        </authorList>
    </citation>
    <scope>NUCLEOTIDE SEQUENCE</scope>
    <source>
        <strain evidence="2">CBS 115976</strain>
    </source>
</reference>
<dbReference type="Proteomes" id="UP000799302">
    <property type="component" value="Unassembled WGS sequence"/>
</dbReference>
<evidence type="ECO:0000313" key="2">
    <source>
        <dbReference type="EMBL" id="KAF2671198.1"/>
    </source>
</evidence>
<keyword evidence="3" id="KW-1185">Reference proteome</keyword>
<dbReference type="EMBL" id="MU004233">
    <property type="protein sequence ID" value="KAF2671198.1"/>
    <property type="molecule type" value="Genomic_DNA"/>
</dbReference>
<keyword evidence="1" id="KW-1133">Transmembrane helix</keyword>
<feature type="transmembrane region" description="Helical" evidence="1">
    <location>
        <begin position="6"/>
        <end position="24"/>
    </location>
</feature>